<dbReference type="PROSITE" id="PS00893">
    <property type="entry name" value="NUDIX_BOX"/>
    <property type="match status" value="1"/>
</dbReference>
<comment type="caution">
    <text evidence="4">The sequence shown here is derived from an EMBL/GenBank/DDBJ whole genome shotgun (WGS) entry which is preliminary data.</text>
</comment>
<dbReference type="InterPro" id="IPR020476">
    <property type="entry name" value="Nudix_hydrolase"/>
</dbReference>
<evidence type="ECO:0000259" key="3">
    <source>
        <dbReference type="PROSITE" id="PS51462"/>
    </source>
</evidence>
<dbReference type="PANTHER" id="PTHR43736:SF1">
    <property type="entry name" value="DIHYDRONEOPTERIN TRIPHOSPHATE DIPHOSPHATASE"/>
    <property type="match status" value="1"/>
</dbReference>
<dbReference type="Gene3D" id="3.90.79.10">
    <property type="entry name" value="Nucleoside Triphosphate Pyrophosphohydrolase"/>
    <property type="match status" value="1"/>
</dbReference>
<name>A0A150QM19_SORCE</name>
<dbReference type="InterPro" id="IPR020084">
    <property type="entry name" value="NUDIX_hydrolase_CS"/>
</dbReference>
<keyword evidence="1 2" id="KW-0378">Hydrolase</keyword>
<protein>
    <submittedName>
        <fullName evidence="4">ADP-ribose pyrophosphatase</fullName>
    </submittedName>
</protein>
<dbReference type="PANTHER" id="PTHR43736">
    <property type="entry name" value="ADP-RIBOSE PYROPHOSPHATASE"/>
    <property type="match status" value="1"/>
</dbReference>
<dbReference type="Proteomes" id="UP000075260">
    <property type="component" value="Unassembled WGS sequence"/>
</dbReference>
<dbReference type="OrthoDB" id="9761969at2"/>
<dbReference type="InterPro" id="IPR000086">
    <property type="entry name" value="NUDIX_hydrolase_dom"/>
</dbReference>
<dbReference type="GO" id="GO:0016787">
    <property type="term" value="F:hydrolase activity"/>
    <property type="evidence" value="ECO:0007669"/>
    <property type="project" value="UniProtKB-KW"/>
</dbReference>
<organism evidence="4 5">
    <name type="scientific">Sorangium cellulosum</name>
    <name type="common">Polyangium cellulosum</name>
    <dbReference type="NCBI Taxonomy" id="56"/>
    <lineage>
        <taxon>Bacteria</taxon>
        <taxon>Pseudomonadati</taxon>
        <taxon>Myxococcota</taxon>
        <taxon>Polyangia</taxon>
        <taxon>Polyangiales</taxon>
        <taxon>Polyangiaceae</taxon>
        <taxon>Sorangium</taxon>
    </lineage>
</organism>
<comment type="similarity">
    <text evidence="2">Belongs to the Nudix hydrolase family.</text>
</comment>
<accession>A0A150QM19</accession>
<evidence type="ECO:0000313" key="5">
    <source>
        <dbReference type="Proteomes" id="UP000075260"/>
    </source>
</evidence>
<reference evidence="4 5" key="1">
    <citation type="submission" date="2014-02" db="EMBL/GenBank/DDBJ databases">
        <title>The small core and large imbalanced accessory genome model reveals a collaborative survival strategy of Sorangium cellulosum strains in nature.</title>
        <authorList>
            <person name="Han K."/>
            <person name="Peng R."/>
            <person name="Blom J."/>
            <person name="Li Y.-Z."/>
        </authorList>
    </citation>
    <scope>NUCLEOTIDE SEQUENCE [LARGE SCALE GENOMIC DNA]</scope>
    <source>
        <strain evidence="4 5">So0008-312</strain>
    </source>
</reference>
<dbReference type="EMBL" id="JEMA01000505">
    <property type="protein sequence ID" value="KYF69055.1"/>
    <property type="molecule type" value="Genomic_DNA"/>
</dbReference>
<feature type="domain" description="Nudix hydrolase" evidence="3">
    <location>
        <begin position="11"/>
        <end position="146"/>
    </location>
</feature>
<dbReference type="SUPFAM" id="SSF55811">
    <property type="entry name" value="Nudix"/>
    <property type="match status" value="1"/>
</dbReference>
<sequence length="148" mass="15602">MSDAPIRPLEPPRVAVGAVVLERRADASGAPRVVLVRRAHPPLEGSWSLPGGRVEPGERLADALAREIREETGLEIRVGPLVEVVEIVETPYHYVILDYLCEAAGGVLSPGDDASEVALAPAAELPAYGLTDVALRVIRRALAMAAAG</sequence>
<evidence type="ECO:0000256" key="1">
    <source>
        <dbReference type="ARBA" id="ARBA00022801"/>
    </source>
</evidence>
<dbReference type="Pfam" id="PF00293">
    <property type="entry name" value="NUDIX"/>
    <property type="match status" value="1"/>
</dbReference>
<evidence type="ECO:0000256" key="2">
    <source>
        <dbReference type="RuleBase" id="RU003476"/>
    </source>
</evidence>
<dbReference type="InterPro" id="IPR015797">
    <property type="entry name" value="NUDIX_hydrolase-like_dom_sf"/>
</dbReference>
<dbReference type="AlphaFoldDB" id="A0A150QM19"/>
<dbReference type="CDD" id="cd04673">
    <property type="entry name" value="NUDIX_ADPRase"/>
    <property type="match status" value="1"/>
</dbReference>
<evidence type="ECO:0000313" key="4">
    <source>
        <dbReference type="EMBL" id="KYF69055.1"/>
    </source>
</evidence>
<dbReference type="PROSITE" id="PS51462">
    <property type="entry name" value="NUDIX"/>
    <property type="match status" value="1"/>
</dbReference>
<proteinExistence type="inferred from homology"/>
<dbReference type="PRINTS" id="PR00502">
    <property type="entry name" value="NUDIXFAMILY"/>
</dbReference>
<gene>
    <name evidence="4" type="ORF">BE15_04940</name>
</gene>